<protein>
    <recommendedName>
        <fullName evidence="4">Outer membrane protein beta-barrel domain-containing protein</fullName>
    </recommendedName>
</protein>
<dbReference type="STRING" id="36874.HQ34_07235"/>
<dbReference type="Proteomes" id="UP000030125">
    <property type="component" value="Unassembled WGS sequence"/>
</dbReference>
<evidence type="ECO:0000256" key="1">
    <source>
        <dbReference type="SAM" id="SignalP"/>
    </source>
</evidence>
<feature type="signal peptide" evidence="1">
    <location>
        <begin position="1"/>
        <end position="19"/>
    </location>
</feature>
<evidence type="ECO:0008006" key="4">
    <source>
        <dbReference type="Google" id="ProtNLM"/>
    </source>
</evidence>
<name>A0A0A2F3C6_PORCN</name>
<sequence>MKYLLLLILLSVSTLHLHAQEVDMSDRGASPASKNLFDYTASPVFFGLTYDRVLTPRHIISVTAKTCNYLPIIYSLVSISYKYYPTEIALQPEKWTKRSMVQAGVEVLPYFPLTNDTGISPYVAGSLEFSRKWLFIRPTLTVGYPLTIRKGRVELPTPKDILLMSALTSIGMTTIGFRF</sequence>
<keyword evidence="1" id="KW-0732">Signal</keyword>
<dbReference type="EMBL" id="JQJD01000005">
    <property type="protein sequence ID" value="KGN82944.1"/>
    <property type="molecule type" value="Genomic_DNA"/>
</dbReference>
<dbReference type="RefSeq" id="WP_036850406.1">
    <property type="nucleotide sequence ID" value="NZ_JQJD01000005.1"/>
</dbReference>
<dbReference type="AlphaFoldDB" id="A0A0A2F3C6"/>
<proteinExistence type="predicted"/>
<comment type="caution">
    <text evidence="2">The sequence shown here is derived from an EMBL/GenBank/DDBJ whole genome shotgun (WGS) entry which is preliminary data.</text>
</comment>
<accession>A0A0A2F3C6</accession>
<reference evidence="2 3" key="1">
    <citation type="submission" date="2014-08" db="EMBL/GenBank/DDBJ databases">
        <title>Porphyromonas cangingivalis strain:COT-109_OH1386 Genome sequencing.</title>
        <authorList>
            <person name="Wallis C."/>
            <person name="Deusch O."/>
            <person name="O'Flynn C."/>
            <person name="Davis I."/>
            <person name="Jospin G."/>
            <person name="Darling A.E."/>
            <person name="Coil D.A."/>
            <person name="Alexiev A."/>
            <person name="Horsfall A."/>
            <person name="Kirkwood N."/>
            <person name="Harris S."/>
            <person name="Eisen J.A."/>
        </authorList>
    </citation>
    <scope>NUCLEOTIDE SEQUENCE [LARGE SCALE GENOMIC DNA]</scope>
    <source>
        <strain evidence="3">COT-109 OH1386</strain>
    </source>
</reference>
<evidence type="ECO:0000313" key="2">
    <source>
        <dbReference type="EMBL" id="KGN82944.1"/>
    </source>
</evidence>
<organism evidence="2 3">
    <name type="scientific">Porphyromonas cangingivalis</name>
    <dbReference type="NCBI Taxonomy" id="36874"/>
    <lineage>
        <taxon>Bacteria</taxon>
        <taxon>Pseudomonadati</taxon>
        <taxon>Bacteroidota</taxon>
        <taxon>Bacteroidia</taxon>
        <taxon>Bacteroidales</taxon>
        <taxon>Porphyromonadaceae</taxon>
        <taxon>Porphyromonas</taxon>
    </lineage>
</organism>
<evidence type="ECO:0000313" key="3">
    <source>
        <dbReference type="Proteomes" id="UP000030125"/>
    </source>
</evidence>
<keyword evidence="3" id="KW-1185">Reference proteome</keyword>
<feature type="chain" id="PRO_5001987274" description="Outer membrane protein beta-barrel domain-containing protein" evidence="1">
    <location>
        <begin position="20"/>
        <end position="179"/>
    </location>
</feature>
<gene>
    <name evidence="2" type="ORF">HQ35_01695</name>
</gene>